<keyword evidence="4 13" id="KW-0812">Transmembrane</keyword>
<dbReference type="GO" id="GO:0005524">
    <property type="term" value="F:ATP binding"/>
    <property type="evidence" value="ECO:0007669"/>
    <property type="project" value="UniProtKB-UniRule"/>
</dbReference>
<proteinExistence type="predicted"/>
<dbReference type="GO" id="GO:0016020">
    <property type="term" value="C:membrane"/>
    <property type="evidence" value="ECO:0007669"/>
    <property type="project" value="UniProtKB-SubCell"/>
</dbReference>
<evidence type="ECO:0000256" key="6">
    <source>
        <dbReference type="ARBA" id="ARBA00022741"/>
    </source>
</evidence>
<feature type="domain" description="Protein kinase" evidence="15">
    <location>
        <begin position="336"/>
        <end position="622"/>
    </location>
</feature>
<accession>A0AAD4J7L4</accession>
<evidence type="ECO:0000256" key="2">
    <source>
        <dbReference type="ARBA" id="ARBA00022527"/>
    </source>
</evidence>
<dbReference type="SUPFAM" id="SSF56112">
    <property type="entry name" value="Protein kinase-like (PK-like)"/>
    <property type="match status" value="1"/>
</dbReference>
<dbReference type="Pfam" id="PF00069">
    <property type="entry name" value="Pkinase"/>
    <property type="match status" value="1"/>
</dbReference>
<dbReference type="GO" id="GO:0030247">
    <property type="term" value="F:polysaccharide binding"/>
    <property type="evidence" value="ECO:0007669"/>
    <property type="project" value="InterPro"/>
</dbReference>
<keyword evidence="7" id="KW-0418">Kinase</keyword>
<keyword evidence="9 13" id="KW-1133">Transmembrane helix</keyword>
<gene>
    <name evidence="16" type="ORF">C2S53_013091</name>
</gene>
<feature type="signal peptide" evidence="14">
    <location>
        <begin position="1"/>
        <end position="26"/>
    </location>
</feature>
<feature type="binding site" evidence="12">
    <location>
        <position position="364"/>
    </location>
    <ligand>
        <name>ATP</name>
        <dbReference type="ChEBI" id="CHEBI:30616"/>
    </ligand>
</feature>
<evidence type="ECO:0000256" key="4">
    <source>
        <dbReference type="ARBA" id="ARBA00022692"/>
    </source>
</evidence>
<evidence type="ECO:0000313" key="16">
    <source>
        <dbReference type="EMBL" id="KAH6828075.1"/>
    </source>
</evidence>
<evidence type="ECO:0000256" key="12">
    <source>
        <dbReference type="PROSITE-ProRule" id="PRU10141"/>
    </source>
</evidence>
<keyword evidence="17" id="KW-1185">Reference proteome</keyword>
<keyword evidence="6 12" id="KW-0547">Nucleotide-binding</keyword>
<dbReference type="FunFam" id="1.10.510.10:FF:000590">
    <property type="entry name" value="PR5-like receptor kinase"/>
    <property type="match status" value="1"/>
</dbReference>
<dbReference type="Proteomes" id="UP001190926">
    <property type="component" value="Unassembled WGS sequence"/>
</dbReference>
<dbReference type="PANTHER" id="PTHR27009">
    <property type="entry name" value="RUST RESISTANCE KINASE LR10-RELATED"/>
    <property type="match status" value="1"/>
</dbReference>
<dbReference type="Gene3D" id="3.30.200.20">
    <property type="entry name" value="Phosphorylase Kinase, domain 1"/>
    <property type="match status" value="1"/>
</dbReference>
<feature type="transmembrane region" description="Helical" evidence="13">
    <location>
        <begin position="264"/>
        <end position="297"/>
    </location>
</feature>
<evidence type="ECO:0000256" key="7">
    <source>
        <dbReference type="ARBA" id="ARBA00022777"/>
    </source>
</evidence>
<keyword evidence="11" id="KW-0325">Glycoprotein</keyword>
<dbReference type="InterPro" id="IPR011009">
    <property type="entry name" value="Kinase-like_dom_sf"/>
</dbReference>
<dbReference type="AlphaFoldDB" id="A0AAD4J7L4"/>
<keyword evidence="8 12" id="KW-0067">ATP-binding</keyword>
<keyword evidence="2" id="KW-0723">Serine/threonine-protein kinase</keyword>
<name>A0AAD4J7L4_PERFH</name>
<evidence type="ECO:0000256" key="14">
    <source>
        <dbReference type="SAM" id="SignalP"/>
    </source>
</evidence>
<evidence type="ECO:0000256" key="10">
    <source>
        <dbReference type="ARBA" id="ARBA00023136"/>
    </source>
</evidence>
<protein>
    <recommendedName>
        <fullName evidence="15">Protein kinase domain-containing protein</fullName>
    </recommendedName>
</protein>
<evidence type="ECO:0000256" key="11">
    <source>
        <dbReference type="ARBA" id="ARBA00023180"/>
    </source>
</evidence>
<dbReference type="Gene3D" id="1.10.510.10">
    <property type="entry name" value="Transferase(Phosphotransferase) domain 1"/>
    <property type="match status" value="1"/>
</dbReference>
<keyword evidence="10 13" id="KW-0472">Membrane</keyword>
<evidence type="ECO:0000256" key="9">
    <source>
        <dbReference type="ARBA" id="ARBA00022989"/>
    </source>
</evidence>
<dbReference type="GO" id="GO:0004674">
    <property type="term" value="F:protein serine/threonine kinase activity"/>
    <property type="evidence" value="ECO:0007669"/>
    <property type="project" value="UniProtKB-KW"/>
</dbReference>
<organism evidence="16 17">
    <name type="scientific">Perilla frutescens var. hirtella</name>
    <name type="common">Perilla citriodora</name>
    <name type="synonym">Perilla setoyensis</name>
    <dbReference type="NCBI Taxonomy" id="608512"/>
    <lineage>
        <taxon>Eukaryota</taxon>
        <taxon>Viridiplantae</taxon>
        <taxon>Streptophyta</taxon>
        <taxon>Embryophyta</taxon>
        <taxon>Tracheophyta</taxon>
        <taxon>Spermatophyta</taxon>
        <taxon>Magnoliopsida</taxon>
        <taxon>eudicotyledons</taxon>
        <taxon>Gunneridae</taxon>
        <taxon>Pentapetalae</taxon>
        <taxon>asterids</taxon>
        <taxon>lamiids</taxon>
        <taxon>Lamiales</taxon>
        <taxon>Lamiaceae</taxon>
        <taxon>Nepetoideae</taxon>
        <taxon>Elsholtzieae</taxon>
        <taxon>Perilla</taxon>
    </lineage>
</organism>
<sequence>MSENRNSFPISRILIFLLFFTVNSLAQNNNCASSSCGNIRISYPYRLRNSPKSCGYDDPSFELECQNNQTTIFQARSRIHIVQDINYDYYSIRLVDPGINRGNLSSCPVYSTNNDYDTWPSILTSSLDGINVLFIYCLSPVNSSKYVEGPFCGNASAIFSNSSQIYTYVMAGARVMVSDLEESCTAERAVWTSGHRGMRDNSSLAGIYDDLAYGIELTWYRVFCGECEMDDGYCSLKGTRITCKRYCKESTPLSQQSFKCQFEFWGFIIGIWGSIAIAGLLALRFVIGFPFLVGLVVHKLRRRHLSMDESIEEFLQGQNNLTPIKYTYSEIKKMTNNLTQRLGEGAYGTVYKGKLRSGPYVAVKMMEQSMASEQDFISEVGTIGRIHHANVVQLIGFCVEGSKCALVYEFLPNGSLDRYIFNQQGLEVIALRYEKMFEIALGVARGIDYLHRGCDMQILHFDIKPHNILLDDKFNPKISDFGLAQLYPSDGSVVNLTAARGTMGYMAPEMFYKNVGGVSYKADVYSYGMLLMEIAGRRKNMNPFADDVGQIYFPSWAYEQLNGGKELEVKDASEEERKMIKKIIVVALWCIQMKPSDRPSMNKVVEMLETDSQLQMPPKPFMAPREIADDDVLTKTPPL</sequence>
<dbReference type="InterPro" id="IPR000719">
    <property type="entry name" value="Prot_kinase_dom"/>
</dbReference>
<evidence type="ECO:0000256" key="13">
    <source>
        <dbReference type="SAM" id="Phobius"/>
    </source>
</evidence>
<dbReference type="InterPro" id="IPR045874">
    <property type="entry name" value="LRK10/LRL21-25-like"/>
</dbReference>
<keyword evidence="3" id="KW-0808">Transferase</keyword>
<dbReference type="InterPro" id="IPR025287">
    <property type="entry name" value="WAK_GUB"/>
</dbReference>
<evidence type="ECO:0000256" key="5">
    <source>
        <dbReference type="ARBA" id="ARBA00022729"/>
    </source>
</evidence>
<feature type="chain" id="PRO_5042215508" description="Protein kinase domain-containing protein" evidence="14">
    <location>
        <begin position="27"/>
        <end position="639"/>
    </location>
</feature>
<evidence type="ECO:0000256" key="8">
    <source>
        <dbReference type="ARBA" id="ARBA00022840"/>
    </source>
</evidence>
<comment type="caution">
    <text evidence="16">The sequence shown here is derived from an EMBL/GenBank/DDBJ whole genome shotgun (WGS) entry which is preliminary data.</text>
</comment>
<comment type="subcellular location">
    <subcellularLocation>
        <location evidence="1">Membrane</location>
        <topology evidence="1">Single-pass type I membrane protein</topology>
    </subcellularLocation>
</comment>
<dbReference type="PROSITE" id="PS00107">
    <property type="entry name" value="PROTEIN_KINASE_ATP"/>
    <property type="match status" value="1"/>
</dbReference>
<dbReference type="SMART" id="SM00220">
    <property type="entry name" value="S_TKc"/>
    <property type="match status" value="1"/>
</dbReference>
<dbReference type="Pfam" id="PF13947">
    <property type="entry name" value="GUB_WAK_bind"/>
    <property type="match status" value="1"/>
</dbReference>
<dbReference type="PROSITE" id="PS50011">
    <property type="entry name" value="PROTEIN_KINASE_DOM"/>
    <property type="match status" value="1"/>
</dbReference>
<dbReference type="EMBL" id="SDAM02000131">
    <property type="protein sequence ID" value="KAH6828075.1"/>
    <property type="molecule type" value="Genomic_DNA"/>
</dbReference>
<dbReference type="InterPro" id="IPR008271">
    <property type="entry name" value="Ser/Thr_kinase_AS"/>
</dbReference>
<reference evidence="16 17" key="1">
    <citation type="journal article" date="2021" name="Nat. Commun.">
        <title>Incipient diploidization of the medicinal plant Perilla within 10,000 years.</title>
        <authorList>
            <person name="Zhang Y."/>
            <person name="Shen Q."/>
            <person name="Leng L."/>
            <person name="Zhang D."/>
            <person name="Chen S."/>
            <person name="Shi Y."/>
            <person name="Ning Z."/>
            <person name="Chen S."/>
        </authorList>
    </citation>
    <scope>NUCLEOTIDE SEQUENCE [LARGE SCALE GENOMIC DNA]</scope>
    <source>
        <strain evidence="17">cv. PC099</strain>
    </source>
</reference>
<evidence type="ECO:0000313" key="17">
    <source>
        <dbReference type="Proteomes" id="UP001190926"/>
    </source>
</evidence>
<dbReference type="InterPro" id="IPR017441">
    <property type="entry name" value="Protein_kinase_ATP_BS"/>
</dbReference>
<dbReference type="PROSITE" id="PS00108">
    <property type="entry name" value="PROTEIN_KINASE_ST"/>
    <property type="match status" value="1"/>
</dbReference>
<dbReference type="FunFam" id="3.30.200.20:FF:000178">
    <property type="entry name" value="serine/threonine-protein kinase PBS1-like"/>
    <property type="match status" value="1"/>
</dbReference>
<evidence type="ECO:0000259" key="15">
    <source>
        <dbReference type="PROSITE" id="PS50011"/>
    </source>
</evidence>
<evidence type="ECO:0000256" key="1">
    <source>
        <dbReference type="ARBA" id="ARBA00004479"/>
    </source>
</evidence>
<keyword evidence="5 14" id="KW-0732">Signal</keyword>
<evidence type="ECO:0000256" key="3">
    <source>
        <dbReference type="ARBA" id="ARBA00022679"/>
    </source>
</evidence>